<dbReference type="PANTHER" id="PTHR13108:SF9">
    <property type="entry name" value="CONDENSIN COMPLEX SUBUNIT 2"/>
    <property type="match status" value="1"/>
</dbReference>
<sequence length="1032" mass="112868">MKSVDLEFQVDPLFQKMSQAFDEGGAKGMLLVNLSVHNGCKIVLDSSNVKAASNTPADGHAAAEDDGADDKPPRKMINISGLTKRLRASATVVESFDICPKLDHFYDQLKTMNNEYFDKKISVPRLDLAASSHNRRLTLLSQGLITPRKTPLKPPANAEEDANPLENASTLDIDQPDFGMGGNDGDDEMGQDDNDAAGFETYADDTTQQPSGRSQHDDNDKDAIEKTEPEEPVVVAKPLNFDDDNETSYLLESALMRSVNAEQMDEYSFFDAKTLKNWAGPQHWKVKLPGIRVKKSAVVGRAADKQGGDDDDGGGGPKKPKSSRTTTPGKLQWSLTPTQVTQALKKPRQAASLEISPSILKRNESKAAQLVHPVDMHMKVERFYQLFTRPRSNVMFASMMAAAPRKALHHSFSVKNQPNLHTNHDDDNGVVDFGGADYLHDDEDFQGAILKATKNRNHGMVQDIMTFLVARVDGAPDVAAKVAAAISALIKLGMMRNLLPLVDYLGEYHPALGKQCQAALPLHFTPRHTAITSSPNQSNSPLHHHRPSSHRGGSPQHSTPPTSSSPQRATSSPQRPNVSPQYQTSPTHHPRHHPPSEDVDMASNWTEQSFLDDTHPSTPSPDRSPRPPLKTRADVAALAFPESLQVFQEPMLTLQLVQSDVDKVIPALSHVFVLWSDLPNAVAVSLELGSLVYKCLERSFLTTTSVPQFVLDQCLQRPPQLYLPLLHGMYKQDSVLSSRLLAHCCVHKNLTPYIAFCDVVGLPDVPAAILQDIGLCVHVDEACALACSLLQVPYAGNVAVATTCLGVVPYLLEHAPVACMPRLDALIRSLVSVAPPAVVAKLSMRLLLSEFSIFKDQTATVLLSSLHWNSWEQWGVWELLSAEWQAKHHDKATVAALRKVLACLDPQTHGEALSGILRLLLQICPDMALLQCVLKLSDAFDPFPSSVLAIWSDKWLSSVQPLVVGLLHDTKDAAVDVRRQLSKLPANALLLQEPYVRAALLAESIPGQLSGSASCPEMAIDEPLMKKPKVDG</sequence>
<feature type="compositionally biased region" description="Low complexity" evidence="11">
    <location>
        <begin position="550"/>
        <end position="576"/>
    </location>
</feature>
<evidence type="ECO:0000256" key="9">
    <source>
        <dbReference type="ARBA" id="ARBA00023067"/>
    </source>
</evidence>
<evidence type="ECO:0000313" key="13">
    <source>
        <dbReference type="EMBL" id="RHY67417.1"/>
    </source>
</evidence>
<name>A0A397DLG5_APHAT</name>
<dbReference type="Pfam" id="PF05786">
    <property type="entry name" value="Cnd2"/>
    <property type="match status" value="1"/>
</dbReference>
<accession>A0A397DLG5</accession>
<keyword evidence="8" id="KW-0498">Mitosis</keyword>
<dbReference type="AlphaFoldDB" id="A0A397DLG5"/>
<feature type="domain" description="Ints3-like C-terminal" evidence="12">
    <location>
        <begin position="723"/>
        <end position="974"/>
    </location>
</feature>
<evidence type="ECO:0000256" key="4">
    <source>
        <dbReference type="ARBA" id="ARBA00016065"/>
    </source>
</evidence>
<protein>
    <recommendedName>
        <fullName evidence="4">Condensin complex subunit 2</fullName>
    </recommendedName>
</protein>
<dbReference type="Pfam" id="PF24566">
    <property type="entry name" value="HEAT_Ints3_C"/>
    <property type="match status" value="1"/>
</dbReference>
<keyword evidence="9" id="KW-0226">DNA condensation</keyword>
<keyword evidence="10" id="KW-0131">Cell cycle</keyword>
<feature type="region of interest" description="Disordered" evidence="11">
    <location>
        <begin position="301"/>
        <end position="331"/>
    </location>
</feature>
<dbReference type="GO" id="GO:0000796">
    <property type="term" value="C:condensin complex"/>
    <property type="evidence" value="ECO:0007669"/>
    <property type="project" value="InterPro"/>
</dbReference>
<evidence type="ECO:0000256" key="7">
    <source>
        <dbReference type="ARBA" id="ARBA00022618"/>
    </source>
</evidence>
<evidence type="ECO:0000313" key="14">
    <source>
        <dbReference type="Proteomes" id="UP000265716"/>
    </source>
</evidence>
<proteinExistence type="inferred from homology"/>
<dbReference type="GO" id="GO:0003682">
    <property type="term" value="F:chromatin binding"/>
    <property type="evidence" value="ECO:0007669"/>
    <property type="project" value="TreeGrafter"/>
</dbReference>
<dbReference type="InterPro" id="IPR022816">
    <property type="entry name" value="Condensin_barren_su2"/>
</dbReference>
<evidence type="ECO:0000256" key="6">
    <source>
        <dbReference type="ARBA" id="ARBA00022490"/>
    </source>
</evidence>
<dbReference type="InterPro" id="IPR056518">
    <property type="entry name" value="HEAT_Ints3_C"/>
</dbReference>
<dbReference type="Proteomes" id="UP000265716">
    <property type="component" value="Unassembled WGS sequence"/>
</dbReference>
<keyword evidence="6" id="KW-0963">Cytoplasm</keyword>
<dbReference type="PANTHER" id="PTHR13108">
    <property type="entry name" value="CONDENSIN COMPLEX SUBUNIT 2"/>
    <property type="match status" value="1"/>
</dbReference>
<reference evidence="13 14" key="1">
    <citation type="submission" date="2018-08" db="EMBL/GenBank/DDBJ databases">
        <title>Aphanomyces genome sequencing and annotation.</title>
        <authorList>
            <person name="Minardi D."/>
            <person name="Oidtmann B."/>
            <person name="Van Der Giezen M."/>
            <person name="Studholme D.J."/>
        </authorList>
    </citation>
    <scope>NUCLEOTIDE SEQUENCE [LARGE SCALE GENOMIC DNA]</scope>
    <source>
        <strain evidence="13 14">SA</strain>
    </source>
</reference>
<gene>
    <name evidence="13" type="ORF">DYB38_007095</name>
</gene>
<keyword evidence="7" id="KW-0132">Cell division</keyword>
<evidence type="ECO:0000256" key="5">
    <source>
        <dbReference type="ARBA" id="ARBA00022454"/>
    </source>
</evidence>
<feature type="compositionally biased region" description="Polar residues" evidence="11">
    <location>
        <begin position="530"/>
        <end position="539"/>
    </location>
</feature>
<dbReference type="EMBL" id="QUTC01003936">
    <property type="protein sequence ID" value="RHY67417.1"/>
    <property type="molecule type" value="Genomic_DNA"/>
</dbReference>
<evidence type="ECO:0000256" key="2">
    <source>
        <dbReference type="ARBA" id="ARBA00004496"/>
    </source>
</evidence>
<feature type="region of interest" description="Disordered" evidence="11">
    <location>
        <begin position="53"/>
        <end position="74"/>
    </location>
</feature>
<organism evidence="13 14">
    <name type="scientific">Aphanomyces astaci</name>
    <name type="common">Crayfish plague agent</name>
    <dbReference type="NCBI Taxonomy" id="112090"/>
    <lineage>
        <taxon>Eukaryota</taxon>
        <taxon>Sar</taxon>
        <taxon>Stramenopiles</taxon>
        <taxon>Oomycota</taxon>
        <taxon>Saprolegniomycetes</taxon>
        <taxon>Saprolegniales</taxon>
        <taxon>Verrucalvaceae</taxon>
        <taxon>Aphanomyces</taxon>
    </lineage>
</organism>
<feature type="region of interest" description="Disordered" evidence="11">
    <location>
        <begin position="528"/>
        <end position="629"/>
    </location>
</feature>
<comment type="similarity">
    <text evidence="3">Belongs to the CND2 (condensin subunit 2) family.</text>
</comment>
<feature type="region of interest" description="Disordered" evidence="11">
    <location>
        <begin position="141"/>
        <end position="234"/>
    </location>
</feature>
<evidence type="ECO:0000256" key="10">
    <source>
        <dbReference type="ARBA" id="ARBA00023306"/>
    </source>
</evidence>
<keyword evidence="5" id="KW-0158">Chromosome</keyword>
<evidence type="ECO:0000256" key="11">
    <source>
        <dbReference type="SAM" id="MobiDB-lite"/>
    </source>
</evidence>
<dbReference type="GO" id="GO:0005737">
    <property type="term" value="C:cytoplasm"/>
    <property type="evidence" value="ECO:0007669"/>
    <property type="project" value="UniProtKB-SubCell"/>
</dbReference>
<evidence type="ECO:0000256" key="1">
    <source>
        <dbReference type="ARBA" id="ARBA00004286"/>
    </source>
</evidence>
<evidence type="ECO:0000256" key="8">
    <source>
        <dbReference type="ARBA" id="ARBA00022776"/>
    </source>
</evidence>
<dbReference type="GO" id="GO:0051301">
    <property type="term" value="P:cell division"/>
    <property type="evidence" value="ECO:0007669"/>
    <property type="project" value="UniProtKB-KW"/>
</dbReference>
<comment type="subcellular location">
    <subcellularLocation>
        <location evidence="1">Chromosome</location>
    </subcellularLocation>
    <subcellularLocation>
        <location evidence="2">Cytoplasm</location>
    </subcellularLocation>
</comment>
<comment type="caution">
    <text evidence="13">The sequence shown here is derived from an EMBL/GenBank/DDBJ whole genome shotgun (WGS) entry which is preliminary data.</text>
</comment>
<feature type="compositionally biased region" description="Acidic residues" evidence="11">
    <location>
        <begin position="184"/>
        <end position="195"/>
    </location>
</feature>
<dbReference type="VEuPathDB" id="FungiDB:H257_15547"/>
<evidence type="ECO:0000259" key="12">
    <source>
        <dbReference type="Pfam" id="PF24566"/>
    </source>
</evidence>
<feature type="compositionally biased region" description="Polar residues" evidence="11">
    <location>
        <begin position="204"/>
        <end position="213"/>
    </location>
</feature>
<feature type="compositionally biased region" description="Basic and acidic residues" evidence="11">
    <location>
        <begin position="214"/>
        <end position="229"/>
    </location>
</feature>
<dbReference type="GO" id="GO:0007076">
    <property type="term" value="P:mitotic chromosome condensation"/>
    <property type="evidence" value="ECO:0007669"/>
    <property type="project" value="InterPro"/>
</dbReference>
<evidence type="ECO:0000256" key="3">
    <source>
        <dbReference type="ARBA" id="ARBA00009471"/>
    </source>
</evidence>